<dbReference type="GO" id="GO:0005730">
    <property type="term" value="C:nucleolus"/>
    <property type="evidence" value="ECO:0007669"/>
    <property type="project" value="TreeGrafter"/>
</dbReference>
<feature type="region of interest" description="Disordered" evidence="13">
    <location>
        <begin position="269"/>
        <end position="292"/>
    </location>
</feature>
<keyword evidence="12" id="KW-0687">Ribonucleoprotein</keyword>
<dbReference type="GO" id="GO:0003723">
    <property type="term" value="F:RNA binding"/>
    <property type="evidence" value="ECO:0007669"/>
    <property type="project" value="UniProtKB-KW"/>
</dbReference>
<comment type="subcellular location">
    <subcellularLocation>
        <location evidence="2">Cytoplasm</location>
    </subcellularLocation>
    <subcellularLocation>
        <location evidence="1">Nucleus</location>
    </subcellularLocation>
</comment>
<dbReference type="CDD" id="cd01726">
    <property type="entry name" value="LSm6"/>
    <property type="match status" value="1"/>
</dbReference>
<dbReference type="Pfam" id="PF01423">
    <property type="entry name" value="LSM"/>
    <property type="match status" value="1"/>
</dbReference>
<dbReference type="GO" id="GO:0046540">
    <property type="term" value="C:U4/U6 x U5 tri-snRNP complex"/>
    <property type="evidence" value="ECO:0007669"/>
    <property type="project" value="TreeGrafter"/>
</dbReference>
<dbReference type="Gene3D" id="2.30.30.100">
    <property type="match status" value="1"/>
</dbReference>
<evidence type="ECO:0000256" key="4">
    <source>
        <dbReference type="ARBA" id="ARBA00022490"/>
    </source>
</evidence>
<keyword evidence="9" id="KW-0694">RNA-binding</keyword>
<dbReference type="GO" id="GO:0005688">
    <property type="term" value="C:U6 snRNP"/>
    <property type="evidence" value="ECO:0007669"/>
    <property type="project" value="TreeGrafter"/>
</dbReference>
<keyword evidence="11" id="KW-0539">Nucleus</keyword>
<dbReference type="PROSITE" id="PS52002">
    <property type="entry name" value="SM"/>
    <property type="match status" value="1"/>
</dbReference>
<dbReference type="InterPro" id="IPR010920">
    <property type="entry name" value="LSM_dom_sf"/>
</dbReference>
<dbReference type="Proteomes" id="UP000095280">
    <property type="component" value="Unplaced"/>
</dbReference>
<evidence type="ECO:0000256" key="1">
    <source>
        <dbReference type="ARBA" id="ARBA00004123"/>
    </source>
</evidence>
<evidence type="ECO:0000313" key="16">
    <source>
        <dbReference type="WBParaSite" id="maker-uti_cns_0004369-snap-gene-0.21-mRNA-1"/>
    </source>
</evidence>
<dbReference type="GO" id="GO:0000398">
    <property type="term" value="P:mRNA splicing, via spliceosome"/>
    <property type="evidence" value="ECO:0007669"/>
    <property type="project" value="InterPro"/>
</dbReference>
<dbReference type="GO" id="GO:0005732">
    <property type="term" value="C:sno(s)RNA-containing ribonucleoprotein complex"/>
    <property type="evidence" value="ECO:0007669"/>
    <property type="project" value="TreeGrafter"/>
</dbReference>
<keyword evidence="4" id="KW-0963">Cytoplasm</keyword>
<dbReference type="SMART" id="SM00651">
    <property type="entry name" value="Sm"/>
    <property type="match status" value="1"/>
</dbReference>
<evidence type="ECO:0000256" key="3">
    <source>
        <dbReference type="ARBA" id="ARBA00007927"/>
    </source>
</evidence>
<organism evidence="15 16">
    <name type="scientific">Macrostomum lignano</name>
    <dbReference type="NCBI Taxonomy" id="282301"/>
    <lineage>
        <taxon>Eukaryota</taxon>
        <taxon>Metazoa</taxon>
        <taxon>Spiralia</taxon>
        <taxon>Lophotrochozoa</taxon>
        <taxon>Platyhelminthes</taxon>
        <taxon>Rhabditophora</taxon>
        <taxon>Macrostomorpha</taxon>
        <taxon>Macrostomida</taxon>
        <taxon>Macrostomidae</taxon>
        <taxon>Macrostomum</taxon>
    </lineage>
</organism>
<evidence type="ECO:0000256" key="6">
    <source>
        <dbReference type="ARBA" id="ARBA00022664"/>
    </source>
</evidence>
<comment type="similarity">
    <text evidence="3">Belongs to the snRNP Sm proteins family. SmF/LSm6 subfamily.</text>
</comment>
<dbReference type="GO" id="GO:0030490">
    <property type="term" value="P:maturation of SSU-rRNA"/>
    <property type="evidence" value="ECO:0007669"/>
    <property type="project" value="TreeGrafter"/>
</dbReference>
<evidence type="ECO:0000256" key="11">
    <source>
        <dbReference type="ARBA" id="ARBA00023242"/>
    </source>
</evidence>
<dbReference type="GO" id="GO:0008033">
    <property type="term" value="P:tRNA processing"/>
    <property type="evidence" value="ECO:0007669"/>
    <property type="project" value="UniProtKB-KW"/>
</dbReference>
<keyword evidence="6" id="KW-0507">mRNA processing</keyword>
<proteinExistence type="inferred from homology"/>
<dbReference type="GO" id="GO:0005681">
    <property type="term" value="C:spliceosomal complex"/>
    <property type="evidence" value="ECO:0007669"/>
    <property type="project" value="UniProtKB-KW"/>
</dbReference>
<reference evidence="16" key="1">
    <citation type="submission" date="2016-11" db="UniProtKB">
        <authorList>
            <consortium name="WormBaseParasite"/>
        </authorList>
    </citation>
    <scope>IDENTIFICATION</scope>
</reference>
<sequence length="472" mass="51013">PTMSSTRQTPSDFLKQIIHRPVVVKLNSGVDYRGVLVCLDGFMNIVLDQTEEYINGQLKAKYGIAFLRGNNHLYAPSNRAALNVPAAVAAAAAARDLLQHQERRCSAESAYYSTYSDGDRRGSWQELSNPEPYASVPSTSASLPSTAKSPILLQLPQTSQPHSPHCLLAAPVSPSAFVDPMPTLAEDSPLATDNLSESFDGSIGRTGRLNTVSSCDLRRNRRLSSRGSLVTSETLVTSKASPGAVETAAKPIQSMSSISSSNRRKFSLDASTVTTPSLGGRPAQLLRRPSAAGGATGGMYRLFHHETTQEELEAFNQSRRGSKTSGTGSPTSPDQNPSRLFRRFQSNADDYFVALKVEEEQLPESLPADCDRQKLLSIGEDGSTVVTELSKIPEISTPAPSCSNSDRSTKTTTAGESDSTVDAATPQVESEIEISLRLAKTSPFAYVPPVQLQPAPASDCRTPERRRRRHYR</sequence>
<keyword evidence="10" id="KW-0508">mRNA splicing</keyword>
<protein>
    <submittedName>
        <fullName evidence="16">Sm domain-containing protein</fullName>
    </submittedName>
</protein>
<dbReference type="InterPro" id="IPR001163">
    <property type="entry name" value="Sm_dom_euk/arc"/>
</dbReference>
<feature type="region of interest" description="Disordered" evidence="13">
    <location>
        <begin position="315"/>
        <end position="339"/>
    </location>
</feature>
<dbReference type="PANTHER" id="PTHR11021">
    <property type="entry name" value="SMALL NUCLEAR RIBONUCLEOPROTEIN F SNRNP-F"/>
    <property type="match status" value="1"/>
</dbReference>
<evidence type="ECO:0000256" key="12">
    <source>
        <dbReference type="ARBA" id="ARBA00023274"/>
    </source>
</evidence>
<evidence type="ECO:0000256" key="5">
    <source>
        <dbReference type="ARBA" id="ARBA00022552"/>
    </source>
</evidence>
<evidence type="ECO:0000259" key="14">
    <source>
        <dbReference type="PROSITE" id="PS52002"/>
    </source>
</evidence>
<dbReference type="SUPFAM" id="SSF50182">
    <property type="entry name" value="Sm-like ribonucleoproteins"/>
    <property type="match status" value="1"/>
</dbReference>
<accession>A0A1I8H5J2</accession>
<dbReference type="InterPro" id="IPR016487">
    <property type="entry name" value="Lsm6/sSmF"/>
</dbReference>
<keyword evidence="5" id="KW-0698">rRNA processing</keyword>
<keyword evidence="15" id="KW-1185">Reference proteome</keyword>
<evidence type="ECO:0000256" key="9">
    <source>
        <dbReference type="ARBA" id="ARBA00022884"/>
    </source>
</evidence>
<evidence type="ECO:0000256" key="7">
    <source>
        <dbReference type="ARBA" id="ARBA00022694"/>
    </source>
</evidence>
<feature type="region of interest" description="Disordered" evidence="13">
    <location>
        <begin position="393"/>
        <end position="428"/>
    </location>
</feature>
<feature type="domain" description="Sm" evidence="14">
    <location>
        <begin position="9"/>
        <end position="81"/>
    </location>
</feature>
<dbReference type="AlphaFoldDB" id="A0A1I8H5J2"/>
<evidence type="ECO:0000256" key="13">
    <source>
        <dbReference type="SAM" id="MobiDB-lite"/>
    </source>
</evidence>
<keyword evidence="8" id="KW-0747">Spliceosome</keyword>
<dbReference type="WBParaSite" id="maker-uti_cns_0004369-snap-gene-0.21-mRNA-1">
    <property type="protein sequence ID" value="maker-uti_cns_0004369-snap-gene-0.21-mRNA-1"/>
    <property type="gene ID" value="maker-uti_cns_0004369-snap-gene-0.21"/>
</dbReference>
<feature type="region of interest" description="Disordered" evidence="13">
    <location>
        <begin position="445"/>
        <end position="472"/>
    </location>
</feature>
<dbReference type="PANTHER" id="PTHR11021:SF1">
    <property type="entry name" value="U6 SNRNA-ASSOCIATED SM-LIKE PROTEIN LSM6"/>
    <property type="match status" value="1"/>
</dbReference>
<keyword evidence="7" id="KW-0819">tRNA processing</keyword>
<evidence type="ECO:0000256" key="8">
    <source>
        <dbReference type="ARBA" id="ARBA00022728"/>
    </source>
</evidence>
<feature type="compositionally biased region" description="Polar residues" evidence="13">
    <location>
        <begin position="398"/>
        <end position="422"/>
    </location>
</feature>
<evidence type="ECO:0000256" key="10">
    <source>
        <dbReference type="ARBA" id="ARBA00023187"/>
    </source>
</evidence>
<evidence type="ECO:0000256" key="2">
    <source>
        <dbReference type="ARBA" id="ARBA00004496"/>
    </source>
</evidence>
<dbReference type="GO" id="GO:0000932">
    <property type="term" value="C:P-body"/>
    <property type="evidence" value="ECO:0007669"/>
    <property type="project" value="TreeGrafter"/>
</dbReference>
<evidence type="ECO:0000313" key="15">
    <source>
        <dbReference type="Proteomes" id="UP000095280"/>
    </source>
</evidence>
<feature type="compositionally biased region" description="Low complexity" evidence="13">
    <location>
        <begin position="323"/>
        <end position="333"/>
    </location>
</feature>
<dbReference type="InterPro" id="IPR047575">
    <property type="entry name" value="Sm"/>
</dbReference>
<feature type="region of interest" description="Disordered" evidence="13">
    <location>
        <begin position="114"/>
        <end position="142"/>
    </location>
</feature>
<name>A0A1I8H5J2_9PLAT</name>